<dbReference type="GO" id="GO:0000175">
    <property type="term" value="F:3'-5'-RNA exonuclease activity"/>
    <property type="evidence" value="ECO:0007669"/>
    <property type="project" value="InterPro"/>
</dbReference>
<sequence>MRRLKNEYGRKLRTALKHMGVTSIEALPKVPGPVSPMELKLAKEVSQLKRKLRQKRAPLSSPVAPKLFLAKTSDGYRSEVKYASLRLTTLGVSDAKQGQVIDVVAQMLDVRINETPCESTVRSWVPAIALLNRMHQAEVLEQNEEGLTLLRDETTKKGDKIQQHAVSLESKRILYLGFTAVPDKSALTAFDSLRARVESLAPFSSSSSPSQLFHQFVCKITNLMSDRASTEILFNKIFKSVRDRFLELKEGWSSLTPEEQEKAQLLLVHYCQLHSVSNLFGVVSREMVLHESESRQHPVDSSTAGFATVIREIPRYLSSRSAGGHREHREWKEWGKKSALVSNLYVISQMLASKFGGNIPVNLLGTWSDASGVYRSFPTGGICYYLSTTETLRHTWIDVSSAKDVAKQLKEQAMVMRGHRELNRYIPTAAAFGGLYIGTRIVSTESADPFYWLRVIMASNMGALMELPCALSRPFRPVSTSLPPRDASRSLIVYRRIGCLAASAGPGGRVSQRRLAGWSADCYRDRSRLDLEVTRDLHGLTGVRFGYLPGLALVFLKVRGTSKNSTKLLTAPA</sequence>
<dbReference type="AlphaFoldDB" id="A0A2A6CC96"/>
<dbReference type="GO" id="GO:0006616">
    <property type="term" value="P:SRP-dependent cotranslational protein targeting to membrane, translocation"/>
    <property type="evidence" value="ECO:0000318"/>
    <property type="project" value="GO_Central"/>
</dbReference>
<evidence type="ECO:0000313" key="4">
    <source>
        <dbReference type="Proteomes" id="UP000005239"/>
    </source>
</evidence>
<accession>A0A8R1YUL5</accession>
<keyword evidence="1" id="KW-0378">Hydrolase</keyword>
<reference evidence="3" key="2">
    <citation type="submission" date="2022-06" db="UniProtKB">
        <authorList>
            <consortium name="EnsemblMetazoa"/>
        </authorList>
    </citation>
    <scope>IDENTIFICATION</scope>
    <source>
        <strain evidence="3">PS312</strain>
    </source>
</reference>
<dbReference type="InterPro" id="IPR019561">
    <property type="entry name" value="Translocon_Sec61/SecY_plug_dom"/>
</dbReference>
<dbReference type="SUPFAM" id="SSF103491">
    <property type="entry name" value="Preprotein translocase SecY subunit"/>
    <property type="match status" value="1"/>
</dbReference>
<evidence type="ECO:0000313" key="3">
    <source>
        <dbReference type="EnsemblMetazoa" id="PPA34020.1"/>
    </source>
</evidence>
<dbReference type="EnsemblMetazoa" id="PPA34020.1">
    <property type="protein sequence ID" value="PPA34020.1"/>
    <property type="gene ID" value="WBGene00272389"/>
</dbReference>
<keyword evidence="4" id="KW-1185">Reference proteome</keyword>
<keyword evidence="1" id="KW-0540">Nuclease</keyword>
<dbReference type="GO" id="GO:0043022">
    <property type="term" value="F:ribosome binding"/>
    <property type="evidence" value="ECO:0000318"/>
    <property type="project" value="GO_Central"/>
</dbReference>
<evidence type="ECO:0000256" key="1">
    <source>
        <dbReference type="ARBA" id="ARBA00022722"/>
    </source>
</evidence>
<reference evidence="4" key="1">
    <citation type="journal article" date="2008" name="Nat. Genet.">
        <title>The Pristionchus pacificus genome provides a unique perspective on nematode lifestyle and parasitism.</title>
        <authorList>
            <person name="Dieterich C."/>
            <person name="Clifton S.W."/>
            <person name="Schuster L.N."/>
            <person name="Chinwalla A."/>
            <person name="Delehaunty K."/>
            <person name="Dinkelacker I."/>
            <person name="Fulton L."/>
            <person name="Fulton R."/>
            <person name="Godfrey J."/>
            <person name="Minx P."/>
            <person name="Mitreva M."/>
            <person name="Roeseler W."/>
            <person name="Tian H."/>
            <person name="Witte H."/>
            <person name="Yang S.P."/>
            <person name="Wilson R.K."/>
            <person name="Sommer R.J."/>
        </authorList>
    </citation>
    <scope>NUCLEOTIDE SEQUENCE [LARGE SCALE GENOMIC DNA]</scope>
    <source>
        <strain evidence="4">PS312</strain>
    </source>
</reference>
<dbReference type="Proteomes" id="UP000005239">
    <property type="component" value="Unassembled WGS sequence"/>
</dbReference>
<dbReference type="GO" id="GO:0005784">
    <property type="term" value="C:Sec61 translocon complex"/>
    <property type="evidence" value="ECO:0000318"/>
    <property type="project" value="GO_Central"/>
</dbReference>
<gene>
    <name evidence="3" type="primary">WBGene00272389</name>
</gene>
<protein>
    <submittedName>
        <fullName evidence="3">Plug_translocon domain-containing protein</fullName>
    </submittedName>
</protein>
<dbReference type="InterPro" id="IPR022894">
    <property type="entry name" value="Oligoribonuclease"/>
</dbReference>
<organism evidence="3 4">
    <name type="scientific">Pristionchus pacificus</name>
    <name type="common">Parasitic nematode worm</name>
    <dbReference type="NCBI Taxonomy" id="54126"/>
    <lineage>
        <taxon>Eukaryota</taxon>
        <taxon>Metazoa</taxon>
        <taxon>Ecdysozoa</taxon>
        <taxon>Nematoda</taxon>
        <taxon>Chromadorea</taxon>
        <taxon>Rhabditida</taxon>
        <taxon>Rhabditina</taxon>
        <taxon>Diplogasteromorpha</taxon>
        <taxon>Diplogasteroidea</taxon>
        <taxon>Neodiplogasteridae</taxon>
        <taxon>Pristionchus</taxon>
    </lineage>
</organism>
<dbReference type="Gene3D" id="1.10.3370.10">
    <property type="entry name" value="SecY subunit domain"/>
    <property type="match status" value="1"/>
</dbReference>
<evidence type="ECO:0000259" key="2">
    <source>
        <dbReference type="Pfam" id="PF10559"/>
    </source>
</evidence>
<accession>A0A2A6CC96</accession>
<dbReference type="GO" id="GO:0005048">
    <property type="term" value="F:signal sequence binding"/>
    <property type="evidence" value="ECO:0000318"/>
    <property type="project" value="GO_Central"/>
</dbReference>
<proteinExistence type="predicted"/>
<dbReference type="GO" id="GO:0031204">
    <property type="term" value="P:post-translational protein targeting to membrane, translocation"/>
    <property type="evidence" value="ECO:0000318"/>
    <property type="project" value="GO_Central"/>
</dbReference>
<dbReference type="GO" id="GO:0008320">
    <property type="term" value="F:protein transmembrane transporter activity"/>
    <property type="evidence" value="ECO:0000318"/>
    <property type="project" value="GO_Central"/>
</dbReference>
<name>A0A2A6CC96_PRIPA</name>
<dbReference type="PANTHER" id="PTHR11046">
    <property type="entry name" value="OLIGORIBONUCLEASE, MITOCHONDRIAL"/>
    <property type="match status" value="1"/>
</dbReference>
<feature type="domain" description="Translocon Sec61/SecY plug" evidence="2">
    <location>
        <begin position="441"/>
        <end position="462"/>
    </location>
</feature>
<dbReference type="InterPro" id="IPR023201">
    <property type="entry name" value="SecY_dom_sf"/>
</dbReference>
<dbReference type="PANTHER" id="PTHR11046:SF25">
    <property type="match status" value="1"/>
</dbReference>
<dbReference type="Pfam" id="PF10559">
    <property type="entry name" value="Plug_translocon"/>
    <property type="match status" value="1"/>
</dbReference>